<sequence>MRVIRSRPMDDTWDRLSSWADCWLAASGSRLCAESSSRVQPSASSTALSLATIGCSCHFSPASLLSTTISRSRPRSDANLQPCGPISRTRAAKDSLSLSGGATASFSLRTNRHVIRVGMLARFGGIMTRTPLCRQPFMAPPLASTIKLIRKLAK</sequence>
<evidence type="ECO:0000313" key="1">
    <source>
        <dbReference type="EMBL" id="RNA37947.1"/>
    </source>
</evidence>
<comment type="caution">
    <text evidence="1">The sequence shown here is derived from an EMBL/GenBank/DDBJ whole genome shotgun (WGS) entry which is preliminary data.</text>
</comment>
<gene>
    <name evidence="1" type="ORF">BpHYR1_013269</name>
</gene>
<dbReference type="EMBL" id="REGN01000956">
    <property type="protein sequence ID" value="RNA37947.1"/>
    <property type="molecule type" value="Genomic_DNA"/>
</dbReference>
<proteinExistence type="predicted"/>
<dbReference type="Proteomes" id="UP000276133">
    <property type="component" value="Unassembled WGS sequence"/>
</dbReference>
<name>A0A3M7SQR0_BRAPC</name>
<reference evidence="1 2" key="1">
    <citation type="journal article" date="2018" name="Sci. Rep.">
        <title>Genomic signatures of local adaptation to the degree of environmental predictability in rotifers.</title>
        <authorList>
            <person name="Franch-Gras L."/>
            <person name="Hahn C."/>
            <person name="Garcia-Roger E.M."/>
            <person name="Carmona M.J."/>
            <person name="Serra M."/>
            <person name="Gomez A."/>
        </authorList>
    </citation>
    <scope>NUCLEOTIDE SEQUENCE [LARGE SCALE GENOMIC DNA]</scope>
    <source>
        <strain evidence="1">HYR1</strain>
    </source>
</reference>
<organism evidence="1 2">
    <name type="scientific">Brachionus plicatilis</name>
    <name type="common">Marine rotifer</name>
    <name type="synonym">Brachionus muelleri</name>
    <dbReference type="NCBI Taxonomy" id="10195"/>
    <lineage>
        <taxon>Eukaryota</taxon>
        <taxon>Metazoa</taxon>
        <taxon>Spiralia</taxon>
        <taxon>Gnathifera</taxon>
        <taxon>Rotifera</taxon>
        <taxon>Eurotatoria</taxon>
        <taxon>Monogononta</taxon>
        <taxon>Pseudotrocha</taxon>
        <taxon>Ploima</taxon>
        <taxon>Brachionidae</taxon>
        <taxon>Brachionus</taxon>
    </lineage>
</organism>
<protein>
    <submittedName>
        <fullName evidence="1">Uncharacterized protein</fullName>
    </submittedName>
</protein>
<dbReference type="AlphaFoldDB" id="A0A3M7SQR0"/>
<accession>A0A3M7SQR0</accession>
<keyword evidence="2" id="KW-1185">Reference proteome</keyword>
<evidence type="ECO:0000313" key="2">
    <source>
        <dbReference type="Proteomes" id="UP000276133"/>
    </source>
</evidence>